<keyword evidence="2" id="KW-1185">Reference proteome</keyword>
<organism evidence="1 2">
    <name type="scientific">Roseiflexus castenholzii (strain DSM 13941 / HLO8)</name>
    <dbReference type="NCBI Taxonomy" id="383372"/>
    <lineage>
        <taxon>Bacteria</taxon>
        <taxon>Bacillati</taxon>
        <taxon>Chloroflexota</taxon>
        <taxon>Chloroflexia</taxon>
        <taxon>Chloroflexales</taxon>
        <taxon>Roseiflexineae</taxon>
        <taxon>Roseiflexaceae</taxon>
        <taxon>Roseiflexus</taxon>
    </lineage>
</organism>
<dbReference type="KEGG" id="rca:Rcas_1148"/>
<dbReference type="HOGENOM" id="CLU_032982_0_0_0"/>
<dbReference type="OrthoDB" id="148767at2"/>
<gene>
    <name evidence="1" type="ordered locus">Rcas_1148</name>
</gene>
<proteinExistence type="predicted"/>
<evidence type="ECO:0000313" key="1">
    <source>
        <dbReference type="EMBL" id="ABU57245.1"/>
    </source>
</evidence>
<protein>
    <submittedName>
        <fullName evidence="1">Uncharacterized protein</fullName>
    </submittedName>
</protein>
<sequence length="556" mass="62618">MPYAHEQTETWNTTAEQIDDIPILIAHMRRMGLPQALDRHIPTRAYWGNLSVGWTAAVWLTHLLSCSDHKPAHVQQWVETHIAALRWCIGSEITHADVGIDRLHDVLIGLSQDDQWQAIETDLNRRMLRAWPWTSRQVNLRLYEGRSWFVAPSGAFQIARVHPWRARTLRQSIVLATIRASNLPFVTWSFPEDHVPPVLFARILERISQDLPSQRLRFIGDSLFAPGLRGAVHMRNDEYLCPLPDTHPDSLNPLTAHFAAHTPACAAGRNGNPHHLTADDSIEWYAPVSVEIDGATVAWNERRIAVRSPVQAHRLEEALRTRLVRAEAALLALVERKRGKRRPRSLEALREAAHAILDSYQVHGLLRLDFAEQVQERLVRRYRGRPTGMRVERDVGLNVSTDADALAQAIRRLGWQTFVSNIAPHDLSADRILAIAAPVSGFERLNGRPLSLAPHEVHTPELETGLVRLLALGLRTLALLETIARDQLIKEEVLSASDSERAASRTTGERLLDAFQDIMLTPGINQRLGAITPLSPLQQRVLHLVALSPDIYRMPG</sequence>
<reference evidence="1 2" key="1">
    <citation type="submission" date="2007-08" db="EMBL/GenBank/DDBJ databases">
        <title>Complete sequence of Roseiflexus castenholzii DSM 13941.</title>
        <authorList>
            <consortium name="US DOE Joint Genome Institute"/>
            <person name="Copeland A."/>
            <person name="Lucas S."/>
            <person name="Lapidus A."/>
            <person name="Barry K."/>
            <person name="Glavina del Rio T."/>
            <person name="Dalin E."/>
            <person name="Tice H."/>
            <person name="Pitluck S."/>
            <person name="Thompson L.S."/>
            <person name="Brettin T."/>
            <person name="Bruce D."/>
            <person name="Detter J.C."/>
            <person name="Han C."/>
            <person name="Tapia R."/>
            <person name="Schmutz J."/>
            <person name="Larimer F."/>
            <person name="Land M."/>
            <person name="Hauser L."/>
            <person name="Kyrpides N."/>
            <person name="Mikhailova N."/>
            <person name="Bryant D.A."/>
            <person name="Hanada S."/>
            <person name="Tsukatani Y."/>
            <person name="Richardson P."/>
        </authorList>
    </citation>
    <scope>NUCLEOTIDE SEQUENCE [LARGE SCALE GENOMIC DNA]</scope>
    <source>
        <strain evidence="2">DSM 13941 / HLO8</strain>
    </source>
</reference>
<dbReference type="eggNOG" id="COG5421">
    <property type="taxonomic scope" value="Bacteria"/>
</dbReference>
<dbReference type="RefSeq" id="WP_012119675.1">
    <property type="nucleotide sequence ID" value="NC_009767.1"/>
</dbReference>
<evidence type="ECO:0000313" key="2">
    <source>
        <dbReference type="Proteomes" id="UP000000263"/>
    </source>
</evidence>
<accession>A7NIE5</accession>
<dbReference type="EMBL" id="CP000804">
    <property type="protein sequence ID" value="ABU57245.1"/>
    <property type="molecule type" value="Genomic_DNA"/>
</dbReference>
<dbReference type="AlphaFoldDB" id="A7NIE5"/>
<dbReference type="Proteomes" id="UP000000263">
    <property type="component" value="Chromosome"/>
</dbReference>
<name>A7NIE5_ROSCS</name>